<dbReference type="EMBL" id="KB822713">
    <property type="protein sequence ID" value="ETN45004.1"/>
    <property type="molecule type" value="Genomic_DNA"/>
</dbReference>
<protein>
    <recommendedName>
        <fullName evidence="3">N-acetylglutamate synthase</fullName>
    </recommendedName>
</protein>
<sequence length="129" mass="14071">MPPPKSATFYDNRTFRSTSNSATGEVSPATTFRYHQSAAQPHIVWAEYSGGSIVRGNLIATVARDGSNALDMRYHHVNESGELMTGRCRSTPEVLGDGRLRMHERWVWTSGGQGEGESVIEEVEGEGGS</sequence>
<organism evidence="1 2">
    <name type="scientific">Cyphellophora europaea (strain CBS 101466)</name>
    <name type="common">Phialophora europaea</name>
    <dbReference type="NCBI Taxonomy" id="1220924"/>
    <lineage>
        <taxon>Eukaryota</taxon>
        <taxon>Fungi</taxon>
        <taxon>Dikarya</taxon>
        <taxon>Ascomycota</taxon>
        <taxon>Pezizomycotina</taxon>
        <taxon>Eurotiomycetes</taxon>
        <taxon>Chaetothyriomycetidae</taxon>
        <taxon>Chaetothyriales</taxon>
        <taxon>Cyphellophoraceae</taxon>
        <taxon>Cyphellophora</taxon>
    </lineage>
</organism>
<evidence type="ECO:0000313" key="2">
    <source>
        <dbReference type="Proteomes" id="UP000030752"/>
    </source>
</evidence>
<dbReference type="OrthoDB" id="4683059at2759"/>
<name>W2SAS5_CYPE1</name>
<dbReference type="AlphaFoldDB" id="W2SAS5"/>
<dbReference type="VEuPathDB" id="FungiDB:HMPREF1541_09880"/>
<accession>W2SAS5</accession>
<gene>
    <name evidence="1" type="ORF">HMPREF1541_09880</name>
</gene>
<dbReference type="InParanoid" id="W2SAS5"/>
<dbReference type="GeneID" id="19977219"/>
<proteinExistence type="predicted"/>
<evidence type="ECO:0000313" key="1">
    <source>
        <dbReference type="EMBL" id="ETN45004.1"/>
    </source>
</evidence>
<evidence type="ECO:0008006" key="3">
    <source>
        <dbReference type="Google" id="ProtNLM"/>
    </source>
</evidence>
<keyword evidence="2" id="KW-1185">Reference proteome</keyword>
<reference evidence="1 2" key="1">
    <citation type="submission" date="2013-03" db="EMBL/GenBank/DDBJ databases">
        <title>The Genome Sequence of Phialophora europaea CBS 101466.</title>
        <authorList>
            <consortium name="The Broad Institute Genomics Platform"/>
            <person name="Cuomo C."/>
            <person name="de Hoog S."/>
            <person name="Gorbushina A."/>
            <person name="Walker B."/>
            <person name="Young S.K."/>
            <person name="Zeng Q."/>
            <person name="Gargeya S."/>
            <person name="Fitzgerald M."/>
            <person name="Haas B."/>
            <person name="Abouelleil A."/>
            <person name="Allen A.W."/>
            <person name="Alvarado L."/>
            <person name="Arachchi H.M."/>
            <person name="Berlin A.M."/>
            <person name="Chapman S.B."/>
            <person name="Gainer-Dewar J."/>
            <person name="Goldberg J."/>
            <person name="Griggs A."/>
            <person name="Gujja S."/>
            <person name="Hansen M."/>
            <person name="Howarth C."/>
            <person name="Imamovic A."/>
            <person name="Ireland A."/>
            <person name="Larimer J."/>
            <person name="McCowan C."/>
            <person name="Murphy C."/>
            <person name="Pearson M."/>
            <person name="Poon T.W."/>
            <person name="Priest M."/>
            <person name="Roberts A."/>
            <person name="Saif S."/>
            <person name="Shea T."/>
            <person name="Sisk P."/>
            <person name="Sykes S."/>
            <person name="Wortman J."/>
            <person name="Nusbaum C."/>
            <person name="Birren B."/>
        </authorList>
    </citation>
    <scope>NUCLEOTIDE SEQUENCE [LARGE SCALE GENOMIC DNA]</scope>
    <source>
        <strain evidence="1 2">CBS 101466</strain>
    </source>
</reference>
<dbReference type="InterPro" id="IPR058595">
    <property type="entry name" value="Avidin-like"/>
</dbReference>
<dbReference type="eggNOG" id="ENOG502ST20">
    <property type="taxonomic scope" value="Eukaryota"/>
</dbReference>
<dbReference type="Pfam" id="PF26421">
    <property type="entry name" value="Avidin_like"/>
    <property type="match status" value="1"/>
</dbReference>
<dbReference type="Proteomes" id="UP000030752">
    <property type="component" value="Unassembled WGS sequence"/>
</dbReference>
<dbReference type="RefSeq" id="XP_008712774.1">
    <property type="nucleotide sequence ID" value="XM_008714552.1"/>
</dbReference>
<dbReference type="HOGENOM" id="CLU_146218_1_0_1"/>